<dbReference type="AlphaFoldDB" id="A0A328VRT2"/>
<keyword evidence="2" id="KW-1185">Reference proteome</keyword>
<protein>
    <submittedName>
        <fullName evidence="1">Uncharacterized protein</fullName>
    </submittedName>
</protein>
<accession>A0A328VRT2</accession>
<dbReference type="EMBL" id="MCIF01000002">
    <property type="protein sequence ID" value="RAQ97934.1"/>
    <property type="molecule type" value="Genomic_DNA"/>
</dbReference>
<proteinExistence type="predicted"/>
<evidence type="ECO:0000313" key="1">
    <source>
        <dbReference type="EMBL" id="RAQ97934.1"/>
    </source>
</evidence>
<dbReference type="OrthoDB" id="166235at2"/>
<dbReference type="Proteomes" id="UP000248706">
    <property type="component" value="Unassembled WGS sequence"/>
</dbReference>
<reference evidence="1 2" key="1">
    <citation type="submission" date="2016-08" db="EMBL/GenBank/DDBJ databases">
        <title>Analysis of Carbohydrate Active Enzymes in Thermogemmatispora T81 Reveals Carbohydrate Degradation Ability.</title>
        <authorList>
            <person name="Tomazini A."/>
            <person name="Lal S."/>
            <person name="Stott M."/>
            <person name="Henrissat B."/>
            <person name="Polikarpov I."/>
            <person name="Sparling R."/>
            <person name="Levin D.B."/>
        </authorList>
    </citation>
    <scope>NUCLEOTIDE SEQUENCE [LARGE SCALE GENOMIC DNA]</scope>
    <source>
        <strain evidence="1 2">T81</strain>
    </source>
</reference>
<name>A0A328VRT2_9CHLR</name>
<sequence length="67" mass="7414">MATTSELKEIMRELELVDIGDAASYLGEEAMPLQELPHNEQPQSLLEHAPGHPATCTCIFCQLLHVL</sequence>
<evidence type="ECO:0000313" key="2">
    <source>
        <dbReference type="Proteomes" id="UP000248706"/>
    </source>
</evidence>
<gene>
    <name evidence="1" type="ORF">A4R35_20515</name>
</gene>
<organism evidence="1 2">
    <name type="scientific">Thermogemmatispora tikiterensis</name>
    <dbReference type="NCBI Taxonomy" id="1825093"/>
    <lineage>
        <taxon>Bacteria</taxon>
        <taxon>Bacillati</taxon>
        <taxon>Chloroflexota</taxon>
        <taxon>Ktedonobacteria</taxon>
        <taxon>Thermogemmatisporales</taxon>
        <taxon>Thermogemmatisporaceae</taxon>
        <taxon>Thermogemmatispora</taxon>
    </lineage>
</organism>
<comment type="caution">
    <text evidence="1">The sequence shown here is derived from an EMBL/GenBank/DDBJ whole genome shotgun (WGS) entry which is preliminary data.</text>
</comment>
<dbReference type="RefSeq" id="WP_112432766.1">
    <property type="nucleotide sequence ID" value="NZ_MCIF01000002.1"/>
</dbReference>